<name>A0A7Y4M642_9BRAD</name>
<feature type="transmembrane region" description="Helical" evidence="6">
    <location>
        <begin position="164"/>
        <end position="183"/>
    </location>
</feature>
<dbReference type="PANTHER" id="PTHR30250">
    <property type="entry name" value="PST FAMILY PREDICTED COLANIC ACID TRANSPORTER"/>
    <property type="match status" value="1"/>
</dbReference>
<proteinExistence type="predicted"/>
<sequence length="520" mass="55211">MADLTAERKSHRLLGNSAWNVAAFLISVGLNLLILPFVAFRIGLAAFGVAGLVMACVAPALAFSNALALATTRELAQRLSPGEREASRRLFATALMLAGGIGLVIVMSLSMVGPLAARLAFGLQGRTAEDLGLTFVFGASGWLCQALSAVFLALFTARQDYRRIALISTVSTLVSTGSMVILVPRWPQASTFVGCQALGFATSLLGAMLLARLSIGDWLARPALHRAPLGKLIHLGGWQFAAQTSGLVAGQADRYLLGAFLQPQFVGLYTITQRLEEAMYIGILKVGEILFPFFSSLQKESSDRIADLLFRSSWVLNVLAATALGALIPVSGPLLQLWAGREVGDQAEQLLVVLAVAGMLGCSANVFASYLVASGRSRSNALISLVTAVFTLATSAVALPYFGWRAAGWSSCIGMIAQIIVTMILLRQSFGLIGLWSRVAHFVLLPLGAGIVIALGLRYCAAGFISELIPFWWYVGVAYGLAAGIIFVVVVVVSGVGPHGAACRRDLRLIARRFLPMRVA</sequence>
<evidence type="ECO:0000256" key="3">
    <source>
        <dbReference type="ARBA" id="ARBA00022692"/>
    </source>
</evidence>
<evidence type="ECO:0000256" key="1">
    <source>
        <dbReference type="ARBA" id="ARBA00004651"/>
    </source>
</evidence>
<feature type="transmembrane region" description="Helical" evidence="6">
    <location>
        <begin position="308"/>
        <end position="330"/>
    </location>
</feature>
<keyword evidence="3 6" id="KW-0812">Transmembrane</keyword>
<feature type="transmembrane region" description="Helical" evidence="6">
    <location>
        <begin position="471"/>
        <end position="496"/>
    </location>
</feature>
<feature type="transmembrane region" description="Helical" evidence="6">
    <location>
        <begin position="90"/>
        <end position="112"/>
    </location>
</feature>
<evidence type="ECO:0000256" key="2">
    <source>
        <dbReference type="ARBA" id="ARBA00022475"/>
    </source>
</evidence>
<evidence type="ECO:0000313" key="8">
    <source>
        <dbReference type="Proteomes" id="UP000528734"/>
    </source>
</evidence>
<dbReference type="AlphaFoldDB" id="A0A7Y4M642"/>
<evidence type="ECO:0000256" key="6">
    <source>
        <dbReference type="SAM" id="Phobius"/>
    </source>
</evidence>
<feature type="transmembrane region" description="Helical" evidence="6">
    <location>
        <begin position="21"/>
        <end position="40"/>
    </location>
</feature>
<evidence type="ECO:0000256" key="4">
    <source>
        <dbReference type="ARBA" id="ARBA00022989"/>
    </source>
</evidence>
<evidence type="ECO:0000313" key="7">
    <source>
        <dbReference type="EMBL" id="NOJ50685.1"/>
    </source>
</evidence>
<reference evidence="7 8" key="1">
    <citation type="submission" date="2020-03" db="EMBL/GenBank/DDBJ databases">
        <title>Bradyrhizobium diversity isolated from nodules of Muelleranthus trifoliolatus.</title>
        <authorList>
            <person name="Klepa M."/>
            <person name="Helene L."/>
            <person name="Hungria M."/>
        </authorList>
    </citation>
    <scope>NUCLEOTIDE SEQUENCE [LARGE SCALE GENOMIC DNA]</scope>
    <source>
        <strain evidence="7 8">WSM 1744</strain>
    </source>
</reference>
<protein>
    <submittedName>
        <fullName evidence="7">Oligosaccharide flippase family protein</fullName>
    </submittedName>
</protein>
<feature type="transmembrane region" description="Helical" evidence="6">
    <location>
        <begin position="439"/>
        <end position="465"/>
    </location>
</feature>
<dbReference type="Proteomes" id="UP000528734">
    <property type="component" value="Unassembled WGS sequence"/>
</dbReference>
<keyword evidence="5 6" id="KW-0472">Membrane</keyword>
<keyword evidence="4 6" id="KW-1133">Transmembrane helix</keyword>
<evidence type="ECO:0000256" key="5">
    <source>
        <dbReference type="ARBA" id="ARBA00023136"/>
    </source>
</evidence>
<dbReference type="Pfam" id="PF13440">
    <property type="entry name" value="Polysacc_synt_3"/>
    <property type="match status" value="1"/>
</dbReference>
<keyword evidence="8" id="KW-1185">Reference proteome</keyword>
<gene>
    <name evidence="7" type="ORF">HCN50_31385</name>
</gene>
<feature type="transmembrane region" description="Helical" evidence="6">
    <location>
        <begin position="132"/>
        <end position="157"/>
    </location>
</feature>
<keyword evidence="2" id="KW-1003">Cell membrane</keyword>
<comment type="caution">
    <text evidence="7">The sequence shown here is derived from an EMBL/GenBank/DDBJ whole genome shotgun (WGS) entry which is preliminary data.</text>
</comment>
<accession>A0A7Y4M642</accession>
<dbReference type="InterPro" id="IPR050833">
    <property type="entry name" value="Poly_Biosynth_Transport"/>
</dbReference>
<feature type="transmembrane region" description="Helical" evidence="6">
    <location>
        <begin position="350"/>
        <end position="373"/>
    </location>
</feature>
<organism evidence="7 8">
    <name type="scientific">Bradyrhizobium archetypum</name>
    <dbReference type="NCBI Taxonomy" id="2721160"/>
    <lineage>
        <taxon>Bacteria</taxon>
        <taxon>Pseudomonadati</taxon>
        <taxon>Pseudomonadota</taxon>
        <taxon>Alphaproteobacteria</taxon>
        <taxon>Hyphomicrobiales</taxon>
        <taxon>Nitrobacteraceae</taxon>
        <taxon>Bradyrhizobium</taxon>
    </lineage>
</organism>
<comment type="subcellular location">
    <subcellularLocation>
        <location evidence="1">Cell membrane</location>
        <topology evidence="1">Multi-pass membrane protein</topology>
    </subcellularLocation>
</comment>
<dbReference type="EMBL" id="JAAVLW010000014">
    <property type="protein sequence ID" value="NOJ50685.1"/>
    <property type="molecule type" value="Genomic_DNA"/>
</dbReference>
<dbReference type="PANTHER" id="PTHR30250:SF26">
    <property type="entry name" value="PSMA PROTEIN"/>
    <property type="match status" value="1"/>
</dbReference>
<feature type="transmembrane region" description="Helical" evidence="6">
    <location>
        <begin position="380"/>
        <end position="402"/>
    </location>
</feature>
<feature type="transmembrane region" description="Helical" evidence="6">
    <location>
        <begin position="408"/>
        <end position="427"/>
    </location>
</feature>
<dbReference type="GO" id="GO:0005886">
    <property type="term" value="C:plasma membrane"/>
    <property type="evidence" value="ECO:0007669"/>
    <property type="project" value="UniProtKB-SubCell"/>
</dbReference>
<feature type="transmembrane region" description="Helical" evidence="6">
    <location>
        <begin position="189"/>
        <end position="211"/>
    </location>
</feature>
<feature type="transmembrane region" description="Helical" evidence="6">
    <location>
        <begin position="46"/>
        <end position="69"/>
    </location>
</feature>